<evidence type="ECO:0000313" key="3">
    <source>
        <dbReference type="Proteomes" id="UP000578531"/>
    </source>
</evidence>
<name>A0A8H6L076_9LECA</name>
<dbReference type="GeneID" id="59292793"/>
<proteinExistence type="predicted"/>
<comment type="caution">
    <text evidence="2">The sequence shown here is derived from an EMBL/GenBank/DDBJ whole genome shotgun (WGS) entry which is preliminary data.</text>
</comment>
<evidence type="ECO:0000313" key="2">
    <source>
        <dbReference type="EMBL" id="KAF6230612.1"/>
    </source>
</evidence>
<organism evidence="2 3">
    <name type="scientific">Letharia columbiana</name>
    <dbReference type="NCBI Taxonomy" id="112416"/>
    <lineage>
        <taxon>Eukaryota</taxon>
        <taxon>Fungi</taxon>
        <taxon>Dikarya</taxon>
        <taxon>Ascomycota</taxon>
        <taxon>Pezizomycotina</taxon>
        <taxon>Lecanoromycetes</taxon>
        <taxon>OSLEUM clade</taxon>
        <taxon>Lecanoromycetidae</taxon>
        <taxon>Lecanorales</taxon>
        <taxon>Lecanorineae</taxon>
        <taxon>Parmeliaceae</taxon>
        <taxon>Letharia</taxon>
    </lineage>
</organism>
<dbReference type="RefSeq" id="XP_037160080.1">
    <property type="nucleotide sequence ID" value="XM_037313031.1"/>
</dbReference>
<feature type="region of interest" description="Disordered" evidence="1">
    <location>
        <begin position="67"/>
        <end position="97"/>
    </location>
</feature>
<dbReference type="Proteomes" id="UP000578531">
    <property type="component" value="Unassembled WGS sequence"/>
</dbReference>
<keyword evidence="3" id="KW-1185">Reference proteome</keyword>
<accession>A0A8H6L076</accession>
<dbReference type="AlphaFoldDB" id="A0A8H6L076"/>
<protein>
    <submittedName>
        <fullName evidence="2">Uncharacterized protein</fullName>
    </submittedName>
</protein>
<gene>
    <name evidence="2" type="ORF">HO173_011149</name>
</gene>
<dbReference type="EMBL" id="JACCJC010000066">
    <property type="protein sequence ID" value="KAF6230612.1"/>
    <property type="molecule type" value="Genomic_DNA"/>
</dbReference>
<sequence>MQGLSSEGFIRMADLPHVLLSGVLHHIVQASIASSNGMMGIEGKGISAITRNGSDIATGKSAVLDGRELETRSRRGAYDESRMDGLDVNRHRTLKSS</sequence>
<evidence type="ECO:0000256" key="1">
    <source>
        <dbReference type="SAM" id="MobiDB-lite"/>
    </source>
</evidence>
<reference evidence="2 3" key="1">
    <citation type="journal article" date="2020" name="Genomics">
        <title>Complete, high-quality genomes from long-read metagenomic sequencing of two wolf lichen thalli reveals enigmatic genome architecture.</title>
        <authorList>
            <person name="McKenzie S.K."/>
            <person name="Walston R.F."/>
            <person name="Allen J.L."/>
        </authorList>
    </citation>
    <scope>NUCLEOTIDE SEQUENCE [LARGE SCALE GENOMIC DNA]</scope>
    <source>
        <strain evidence="2">WasteWater2</strain>
    </source>
</reference>
<feature type="compositionally biased region" description="Basic and acidic residues" evidence="1">
    <location>
        <begin position="67"/>
        <end position="90"/>
    </location>
</feature>